<keyword evidence="2" id="KW-1185">Reference proteome</keyword>
<dbReference type="Proteomes" id="UP000821845">
    <property type="component" value="Chromosome 2"/>
</dbReference>
<gene>
    <name evidence="1" type="ORF">HPB50_012420</name>
</gene>
<name>A0ACB7SUW1_HYAAI</name>
<comment type="caution">
    <text evidence="1">The sequence shown here is derived from an EMBL/GenBank/DDBJ whole genome shotgun (WGS) entry which is preliminary data.</text>
</comment>
<reference evidence="1" key="1">
    <citation type="submission" date="2020-05" db="EMBL/GenBank/DDBJ databases">
        <title>Large-scale comparative analyses of tick genomes elucidate their genetic diversity and vector capacities.</title>
        <authorList>
            <person name="Jia N."/>
            <person name="Wang J."/>
            <person name="Shi W."/>
            <person name="Du L."/>
            <person name="Sun Y."/>
            <person name="Zhan W."/>
            <person name="Jiang J."/>
            <person name="Wang Q."/>
            <person name="Zhang B."/>
            <person name="Ji P."/>
            <person name="Sakyi L.B."/>
            <person name="Cui X."/>
            <person name="Yuan T."/>
            <person name="Jiang B."/>
            <person name="Yang W."/>
            <person name="Lam T.T.-Y."/>
            <person name="Chang Q."/>
            <person name="Ding S."/>
            <person name="Wang X."/>
            <person name="Zhu J."/>
            <person name="Ruan X."/>
            <person name="Zhao L."/>
            <person name="Wei J."/>
            <person name="Que T."/>
            <person name="Du C."/>
            <person name="Cheng J."/>
            <person name="Dai P."/>
            <person name="Han X."/>
            <person name="Huang E."/>
            <person name="Gao Y."/>
            <person name="Liu J."/>
            <person name="Shao H."/>
            <person name="Ye R."/>
            <person name="Li L."/>
            <person name="Wei W."/>
            <person name="Wang X."/>
            <person name="Wang C."/>
            <person name="Yang T."/>
            <person name="Huo Q."/>
            <person name="Li W."/>
            <person name="Guo W."/>
            <person name="Chen H."/>
            <person name="Zhou L."/>
            <person name="Ni X."/>
            <person name="Tian J."/>
            <person name="Zhou Y."/>
            <person name="Sheng Y."/>
            <person name="Liu T."/>
            <person name="Pan Y."/>
            <person name="Xia L."/>
            <person name="Li J."/>
            <person name="Zhao F."/>
            <person name="Cao W."/>
        </authorList>
    </citation>
    <scope>NUCLEOTIDE SEQUENCE</scope>
    <source>
        <strain evidence="1">Hyas-2018</strain>
    </source>
</reference>
<organism evidence="1 2">
    <name type="scientific">Hyalomma asiaticum</name>
    <name type="common">Tick</name>
    <dbReference type="NCBI Taxonomy" id="266040"/>
    <lineage>
        <taxon>Eukaryota</taxon>
        <taxon>Metazoa</taxon>
        <taxon>Ecdysozoa</taxon>
        <taxon>Arthropoda</taxon>
        <taxon>Chelicerata</taxon>
        <taxon>Arachnida</taxon>
        <taxon>Acari</taxon>
        <taxon>Parasitiformes</taxon>
        <taxon>Ixodida</taxon>
        <taxon>Ixodoidea</taxon>
        <taxon>Ixodidae</taxon>
        <taxon>Hyalomminae</taxon>
        <taxon>Hyalomma</taxon>
    </lineage>
</organism>
<evidence type="ECO:0000313" key="1">
    <source>
        <dbReference type="EMBL" id="KAH6938761.1"/>
    </source>
</evidence>
<protein>
    <submittedName>
        <fullName evidence="1">Uncharacterized protein</fullName>
    </submittedName>
</protein>
<sequence>MLRRPRPRRARGATRRPPPPPLPPPVDYNTLRATDGKHAPPGEIERDRASGGAQGFTLPLRSASSSVETANLRDRRGYDERHRAPG</sequence>
<dbReference type="EMBL" id="CM023482">
    <property type="protein sequence ID" value="KAH6938761.1"/>
    <property type="molecule type" value="Genomic_DNA"/>
</dbReference>
<evidence type="ECO:0000313" key="2">
    <source>
        <dbReference type="Proteomes" id="UP000821845"/>
    </source>
</evidence>
<accession>A0ACB7SUW1</accession>
<proteinExistence type="predicted"/>